<feature type="chain" id="PRO_5022769329" evidence="2">
    <location>
        <begin position="24"/>
        <end position="261"/>
    </location>
</feature>
<keyword evidence="1 2" id="KW-0732">Signal</keyword>
<dbReference type="SUPFAM" id="SSF56925">
    <property type="entry name" value="OMPA-like"/>
    <property type="match status" value="1"/>
</dbReference>
<gene>
    <name evidence="4" type="ORF">Poly21_03470</name>
</gene>
<sequence>MKKTIFFLVATMIAWSSSSTVQASGPLRSMFGDGCDSACSDGCAGPACDTGCDSHGGYGDRLRTLWKSNDDCCPESCCYVSLFGGWSFLHDYNSDIFPGGVTSTFSDGWAIGGAVGRRFGHGLRGELEAGFRSNTADQVFAGGGAFDHSGHVFAYTAMANMYYDISALEIAGVTPYIGGGIGVAAFDADISTPLGPSDVHDAAFAYQGIAGAAKRINRNIDLFAEYRYLGNTDVTVDINGASAAQARPEYENVFFGVRFNR</sequence>
<evidence type="ECO:0000313" key="4">
    <source>
        <dbReference type="EMBL" id="TWU18192.1"/>
    </source>
</evidence>
<dbReference type="AlphaFoldDB" id="A0A5C6C202"/>
<name>A0A5C6C202_9BACT</name>
<evidence type="ECO:0000256" key="2">
    <source>
        <dbReference type="SAM" id="SignalP"/>
    </source>
</evidence>
<dbReference type="InterPro" id="IPR027385">
    <property type="entry name" value="Beta-barrel_OMP"/>
</dbReference>
<dbReference type="OrthoDB" id="21449at2"/>
<dbReference type="Pfam" id="PF13505">
    <property type="entry name" value="OMP_b-brl"/>
    <property type="match status" value="1"/>
</dbReference>
<evidence type="ECO:0000256" key="1">
    <source>
        <dbReference type="ARBA" id="ARBA00022729"/>
    </source>
</evidence>
<evidence type="ECO:0000313" key="5">
    <source>
        <dbReference type="Proteomes" id="UP000319908"/>
    </source>
</evidence>
<organism evidence="4 5">
    <name type="scientific">Allorhodopirellula heiligendammensis</name>
    <dbReference type="NCBI Taxonomy" id="2714739"/>
    <lineage>
        <taxon>Bacteria</taxon>
        <taxon>Pseudomonadati</taxon>
        <taxon>Planctomycetota</taxon>
        <taxon>Planctomycetia</taxon>
        <taxon>Pirellulales</taxon>
        <taxon>Pirellulaceae</taxon>
        <taxon>Allorhodopirellula</taxon>
    </lineage>
</organism>
<feature type="signal peptide" evidence="2">
    <location>
        <begin position="1"/>
        <end position="23"/>
    </location>
</feature>
<dbReference type="InterPro" id="IPR011250">
    <property type="entry name" value="OMP/PagP_B-barrel"/>
</dbReference>
<dbReference type="RefSeq" id="WP_146405301.1">
    <property type="nucleotide sequence ID" value="NZ_SJPU01000001.1"/>
</dbReference>
<comment type="caution">
    <text evidence="4">The sequence shown here is derived from an EMBL/GenBank/DDBJ whole genome shotgun (WGS) entry which is preliminary data.</text>
</comment>
<dbReference type="Gene3D" id="2.40.160.20">
    <property type="match status" value="1"/>
</dbReference>
<dbReference type="EMBL" id="SJPU01000001">
    <property type="protein sequence ID" value="TWU18192.1"/>
    <property type="molecule type" value="Genomic_DNA"/>
</dbReference>
<evidence type="ECO:0000259" key="3">
    <source>
        <dbReference type="Pfam" id="PF13505"/>
    </source>
</evidence>
<protein>
    <submittedName>
        <fullName evidence="4">Surface antigen</fullName>
    </submittedName>
</protein>
<proteinExistence type="predicted"/>
<feature type="domain" description="Outer membrane protein beta-barrel" evidence="3">
    <location>
        <begin position="100"/>
        <end position="232"/>
    </location>
</feature>
<dbReference type="Proteomes" id="UP000319908">
    <property type="component" value="Unassembled WGS sequence"/>
</dbReference>
<reference evidence="4 5" key="1">
    <citation type="journal article" date="2020" name="Antonie Van Leeuwenhoek">
        <title>Rhodopirellula heiligendammensis sp. nov., Rhodopirellula pilleata sp. nov., and Rhodopirellula solitaria sp. nov. isolated from natural or artificial marine surfaces in Northern Germany and California, USA, and emended description of the genus Rhodopirellula.</title>
        <authorList>
            <person name="Kallscheuer N."/>
            <person name="Wiegand S."/>
            <person name="Jogler M."/>
            <person name="Boedeker C."/>
            <person name="Peeters S.H."/>
            <person name="Rast P."/>
            <person name="Heuer A."/>
            <person name="Jetten M.S.M."/>
            <person name="Rohde M."/>
            <person name="Jogler C."/>
        </authorList>
    </citation>
    <scope>NUCLEOTIDE SEQUENCE [LARGE SCALE GENOMIC DNA]</scope>
    <source>
        <strain evidence="4 5">Poly21</strain>
    </source>
</reference>
<keyword evidence="5" id="KW-1185">Reference proteome</keyword>
<accession>A0A5C6C202</accession>